<gene>
    <name evidence="4" type="ORF">ISP18_10905</name>
</gene>
<feature type="domain" description="Phosphodiester glycosidase" evidence="3">
    <location>
        <begin position="220"/>
        <end position="415"/>
    </location>
</feature>
<dbReference type="GO" id="GO:0016798">
    <property type="term" value="F:hydrolase activity, acting on glycosyl bonds"/>
    <property type="evidence" value="ECO:0007669"/>
    <property type="project" value="UniProtKB-KW"/>
</dbReference>
<organism evidence="4 5">
    <name type="scientific">Dyella humi</name>
    <dbReference type="NCBI Taxonomy" id="1770547"/>
    <lineage>
        <taxon>Bacteria</taxon>
        <taxon>Pseudomonadati</taxon>
        <taxon>Pseudomonadota</taxon>
        <taxon>Gammaproteobacteria</taxon>
        <taxon>Lysobacterales</taxon>
        <taxon>Rhodanobacteraceae</taxon>
        <taxon>Dyella</taxon>
    </lineage>
</organism>
<dbReference type="Proteomes" id="UP001620409">
    <property type="component" value="Unassembled WGS sequence"/>
</dbReference>
<keyword evidence="2" id="KW-0732">Signal</keyword>
<evidence type="ECO:0000256" key="1">
    <source>
        <dbReference type="SAM" id="MobiDB-lite"/>
    </source>
</evidence>
<dbReference type="PANTHER" id="PTHR40446:SF2">
    <property type="entry name" value="N-ACETYLGLUCOSAMINE-1-PHOSPHODIESTER ALPHA-N-ACETYLGLUCOSAMINIDASE"/>
    <property type="match status" value="1"/>
</dbReference>
<comment type="caution">
    <text evidence="4">The sequence shown here is derived from an EMBL/GenBank/DDBJ whole genome shotgun (WGS) entry which is preliminary data.</text>
</comment>
<dbReference type="RefSeq" id="WP_380010820.1">
    <property type="nucleotide sequence ID" value="NZ_JADIKI010000022.1"/>
</dbReference>
<proteinExistence type="predicted"/>
<reference evidence="4 5" key="1">
    <citation type="submission" date="2020-10" db="EMBL/GenBank/DDBJ databases">
        <title>Phylogeny of dyella-like bacteria.</title>
        <authorList>
            <person name="Fu J."/>
        </authorList>
    </citation>
    <scope>NUCLEOTIDE SEQUENCE [LARGE SCALE GENOMIC DNA]</scope>
    <source>
        <strain evidence="4 5">DHG40</strain>
    </source>
</reference>
<dbReference type="InterPro" id="IPR018711">
    <property type="entry name" value="NAGPA"/>
</dbReference>
<feature type="signal peptide" evidence="2">
    <location>
        <begin position="1"/>
        <end position="26"/>
    </location>
</feature>
<keyword evidence="4" id="KW-0378">Hydrolase</keyword>
<dbReference type="EMBL" id="JADIKI010000022">
    <property type="protein sequence ID" value="MFK2855100.1"/>
    <property type="molecule type" value="Genomic_DNA"/>
</dbReference>
<dbReference type="Pfam" id="PF09992">
    <property type="entry name" value="NAGPA"/>
    <property type="match status" value="1"/>
</dbReference>
<evidence type="ECO:0000313" key="5">
    <source>
        <dbReference type="Proteomes" id="UP001620409"/>
    </source>
</evidence>
<evidence type="ECO:0000256" key="2">
    <source>
        <dbReference type="SAM" id="SignalP"/>
    </source>
</evidence>
<feature type="region of interest" description="Disordered" evidence="1">
    <location>
        <begin position="396"/>
        <end position="421"/>
    </location>
</feature>
<name>A0ABW8IK34_9GAMM</name>
<evidence type="ECO:0000259" key="3">
    <source>
        <dbReference type="Pfam" id="PF09992"/>
    </source>
</evidence>
<keyword evidence="5" id="KW-1185">Reference proteome</keyword>
<protein>
    <submittedName>
        <fullName evidence="4">Phosphodiester glycosidase family protein</fullName>
    </submittedName>
</protein>
<keyword evidence="4" id="KW-0326">Glycosidase</keyword>
<dbReference type="PANTHER" id="PTHR40446">
    <property type="entry name" value="N-ACETYLGLUCOSAMINE-1-PHOSPHODIESTER ALPHA-N-ACETYLGLUCOSAMINIDASE"/>
    <property type="match status" value="1"/>
</dbReference>
<feature type="chain" id="PRO_5045656314" evidence="2">
    <location>
        <begin position="27"/>
        <end position="421"/>
    </location>
</feature>
<sequence length="421" mass="45305">MSFKLPVRTLLHACVVTALAMGMAHASESQPASSGTSANAIPVVASSTCWDMRPGDVLGALKQCAHKGMPFMMLAVRIGSDGNLYAATDYADTPCQVGADCVPLDEVLRLQPAPRLLLQVAPSALDDVQALIHNASAEARVLVQPVLQRPQGNSSPVTFRPGLHYWHQQVTQPRPMMIHILEIDLDTPGLTFVVTPGVPKDGNEFVAEKTTAFAGREHLDAAINATYFRPFDGGHLLDKPYVPALGQGVEVDGVSMAHGHMDSDYASPDPRSTGAVCIHTRDVQITASHCPRQTTDAVGGGPVLMLHGKALPLESKRHDYYYNTEPRTAIALDKARRKMWWVVVDGRQPHYSEGMPLPELTTLLRQLGADSAINMDGGGSSTMVLRQDGKLQIANSPIHTGIPGRERPVGNHLGLRIDASP</sequence>
<accession>A0ABW8IK34</accession>
<evidence type="ECO:0000313" key="4">
    <source>
        <dbReference type="EMBL" id="MFK2855100.1"/>
    </source>
</evidence>